<dbReference type="EMBL" id="LR797177">
    <property type="protein sequence ID" value="CAB4191543.1"/>
    <property type="molecule type" value="Genomic_DNA"/>
</dbReference>
<dbReference type="EMBL" id="LR796878">
    <property type="protein sequence ID" value="CAB4172235.1"/>
    <property type="molecule type" value="Genomic_DNA"/>
</dbReference>
<dbReference type="EMBL" id="LR797395">
    <property type="protein sequence ID" value="CAB4213124.1"/>
    <property type="molecule type" value="Genomic_DNA"/>
</dbReference>
<dbReference type="EMBL" id="LR796644">
    <property type="protein sequence ID" value="CAB4156808.1"/>
    <property type="molecule type" value="Genomic_DNA"/>
</dbReference>
<gene>
    <name evidence="8" type="ORF">UFOVP1002_150</name>
    <name evidence="9" type="ORF">UFOVP1217_45</name>
    <name evidence="10" type="ORF">UFOVP1343_29</name>
    <name evidence="11" type="ORF">UFOVP1438_78</name>
    <name evidence="14" type="ORF">UFOVP1541_107</name>
    <name evidence="12" type="ORF">UFOVP1592_74</name>
    <name evidence="3" type="ORF">UFOVP465_123</name>
    <name evidence="4" type="ORF">UFOVP666_169</name>
    <name evidence="5" type="ORF">UFOVP727_58</name>
    <name evidence="13" type="ORF">UFOVP741_61</name>
    <name evidence="6" type="ORF">UFOVP819_9</name>
    <name evidence="7" type="ORF">UFOVP926_78</name>
</gene>
<reference evidence="12" key="1">
    <citation type="submission" date="2020-05" db="EMBL/GenBank/DDBJ databases">
        <authorList>
            <person name="Chiriac C."/>
            <person name="Salcher M."/>
            <person name="Ghai R."/>
            <person name="Kavagutti S V."/>
        </authorList>
    </citation>
    <scope>NUCLEOTIDE SEQUENCE</scope>
</reference>
<dbReference type="Pfam" id="PF02668">
    <property type="entry name" value="TauD"/>
    <property type="match status" value="1"/>
</dbReference>
<dbReference type="EMBL" id="LR798341">
    <property type="protein sequence ID" value="CAB5225122.1"/>
    <property type="molecule type" value="Genomic_DNA"/>
</dbReference>
<evidence type="ECO:0000313" key="8">
    <source>
        <dbReference type="EMBL" id="CAB4178399.1"/>
    </source>
</evidence>
<evidence type="ECO:0000313" key="12">
    <source>
        <dbReference type="EMBL" id="CAB4217732.1"/>
    </source>
</evidence>
<proteinExistence type="predicted"/>
<evidence type="ECO:0000259" key="2">
    <source>
        <dbReference type="Pfam" id="PF02668"/>
    </source>
</evidence>
<dbReference type="EMBL" id="LR796961">
    <property type="protein sequence ID" value="CAB4178399.1"/>
    <property type="molecule type" value="Genomic_DNA"/>
</dbReference>
<name>A0A6J5SQD1_9CAUD</name>
<keyword evidence="1" id="KW-0560">Oxidoreductase</keyword>
<dbReference type="InterPro" id="IPR042098">
    <property type="entry name" value="TauD-like_sf"/>
</dbReference>
<evidence type="ECO:0000256" key="1">
    <source>
        <dbReference type="ARBA" id="ARBA00023002"/>
    </source>
</evidence>
<dbReference type="EMBL" id="LR796762">
    <property type="protein sequence ID" value="CAB4164329.1"/>
    <property type="molecule type" value="Genomic_DNA"/>
</dbReference>
<dbReference type="EMBL" id="LR796698">
    <property type="protein sequence ID" value="CAB4160101.1"/>
    <property type="molecule type" value="Genomic_DNA"/>
</dbReference>
<dbReference type="EMBL" id="LR797305">
    <property type="protein sequence ID" value="CAB4200163.1"/>
    <property type="molecule type" value="Genomic_DNA"/>
</dbReference>
<accession>A0A6J5SQD1</accession>
<evidence type="ECO:0000313" key="9">
    <source>
        <dbReference type="EMBL" id="CAB4191543.1"/>
    </source>
</evidence>
<evidence type="ECO:0000313" key="13">
    <source>
        <dbReference type="EMBL" id="CAB5225122.1"/>
    </source>
</evidence>
<dbReference type="EMBL" id="LR797452">
    <property type="protein sequence ID" value="CAB4217732.1"/>
    <property type="molecule type" value="Genomic_DNA"/>
</dbReference>
<dbReference type="Gene3D" id="3.60.130.10">
    <property type="entry name" value="Clavaminate synthase-like"/>
    <property type="match status" value="1"/>
</dbReference>
<protein>
    <submittedName>
        <fullName evidence="12">TauD/TfdA-like domain containing protein</fullName>
    </submittedName>
</protein>
<evidence type="ECO:0000313" key="6">
    <source>
        <dbReference type="EMBL" id="CAB4164329.1"/>
    </source>
</evidence>
<dbReference type="EMBL" id="LR798395">
    <property type="protein sequence ID" value="CAB5228987.1"/>
    <property type="molecule type" value="Genomic_DNA"/>
</dbReference>
<evidence type="ECO:0000313" key="10">
    <source>
        <dbReference type="EMBL" id="CAB4200163.1"/>
    </source>
</evidence>
<evidence type="ECO:0000313" key="11">
    <source>
        <dbReference type="EMBL" id="CAB4213124.1"/>
    </source>
</evidence>
<evidence type="ECO:0000313" key="5">
    <source>
        <dbReference type="EMBL" id="CAB4160101.1"/>
    </source>
</evidence>
<dbReference type="InterPro" id="IPR003819">
    <property type="entry name" value="TauD/TfdA-like"/>
</dbReference>
<dbReference type="EMBL" id="LR796443">
    <property type="protein sequence ID" value="CAB4145204.1"/>
    <property type="molecule type" value="Genomic_DNA"/>
</dbReference>
<evidence type="ECO:0000313" key="4">
    <source>
        <dbReference type="EMBL" id="CAB4156808.1"/>
    </source>
</evidence>
<dbReference type="SUPFAM" id="SSF51197">
    <property type="entry name" value="Clavaminate synthase-like"/>
    <property type="match status" value="1"/>
</dbReference>
<evidence type="ECO:0000313" key="3">
    <source>
        <dbReference type="EMBL" id="CAB4145204.1"/>
    </source>
</evidence>
<feature type="domain" description="TauD/TfdA-like" evidence="2">
    <location>
        <begin position="27"/>
        <end position="260"/>
    </location>
</feature>
<evidence type="ECO:0000313" key="14">
    <source>
        <dbReference type="EMBL" id="CAB5228987.1"/>
    </source>
</evidence>
<sequence>MFGDAMNKITEYSDVKFEEIKNNIKTYSESLLLNGVIVFKKLFASEDEQKQLAVLFGNHSGWVPNDSQAVVNGLRYQENHELSIKLKENSTEESDGILIPWHLENPYATDPEIGALWNNINFKCDPKFGKTGFVDMRKVYKLLPNSVWRDLVNKSEWRFPWLERVKPIVEKHRVTNEKILRYDATHFYLIENFVNGIDPSSAEIETFKEIFNWVINQIKTNEDIQQWHEWDEGDMVIVDLQVSCHCVTDGFLSTEREFIGYWCFAKNVRDEEREKESLLLTKTLTSMVGMEDPNKDFY</sequence>
<organism evidence="12">
    <name type="scientific">uncultured Caudovirales phage</name>
    <dbReference type="NCBI Taxonomy" id="2100421"/>
    <lineage>
        <taxon>Viruses</taxon>
        <taxon>Duplodnaviria</taxon>
        <taxon>Heunggongvirae</taxon>
        <taxon>Uroviricota</taxon>
        <taxon>Caudoviricetes</taxon>
        <taxon>Peduoviridae</taxon>
        <taxon>Maltschvirus</taxon>
        <taxon>Maltschvirus maltsch</taxon>
    </lineage>
</organism>
<dbReference type="GO" id="GO:0016491">
    <property type="term" value="F:oxidoreductase activity"/>
    <property type="evidence" value="ECO:0007669"/>
    <property type="project" value="UniProtKB-KW"/>
</dbReference>
<evidence type="ECO:0000313" key="7">
    <source>
        <dbReference type="EMBL" id="CAB4172235.1"/>
    </source>
</evidence>